<sequence>MVRPQLPVVGLQIRFGEATTRPDVSLRSAIVKLAAYRSERLKGMASLKGGLPVGFRVIG</sequence>
<comment type="caution">
    <text evidence="1">The sequence shown here is derived from an EMBL/GenBank/DDBJ whole genome shotgun (WGS) entry which is preliminary data.</text>
</comment>
<dbReference type="Proteomes" id="UP000294530">
    <property type="component" value="Unassembled WGS sequence"/>
</dbReference>
<evidence type="ECO:0000313" key="2">
    <source>
        <dbReference type="Proteomes" id="UP000294530"/>
    </source>
</evidence>
<proteinExistence type="predicted"/>
<keyword evidence="2" id="KW-1185">Reference proteome</keyword>
<dbReference type="KEGG" id="blac:94345869"/>
<name>A0A976FNA1_BRELC</name>
<evidence type="ECO:0000313" key="1">
    <source>
        <dbReference type="EMBL" id="TDH69878.1"/>
    </source>
</evidence>
<protein>
    <submittedName>
        <fullName evidence="1">Uncharacterized protein</fullName>
    </submittedName>
</protein>
<gene>
    <name evidence="1" type="ORF">CCR75_002098</name>
</gene>
<dbReference type="GeneID" id="94345869"/>
<accession>A0A976FNA1</accession>
<dbReference type="RefSeq" id="XP_067819377.1">
    <property type="nucleotide sequence ID" value="XM_067960198.1"/>
</dbReference>
<dbReference type="AlphaFoldDB" id="A0A976FNA1"/>
<organism evidence="1 2">
    <name type="scientific">Bremia lactucae</name>
    <name type="common">Lettuce downy mildew</name>
    <dbReference type="NCBI Taxonomy" id="4779"/>
    <lineage>
        <taxon>Eukaryota</taxon>
        <taxon>Sar</taxon>
        <taxon>Stramenopiles</taxon>
        <taxon>Oomycota</taxon>
        <taxon>Peronosporomycetes</taxon>
        <taxon>Peronosporales</taxon>
        <taxon>Peronosporaceae</taxon>
        <taxon>Bremia</taxon>
    </lineage>
</organism>
<reference evidence="1 2" key="1">
    <citation type="journal article" date="2021" name="Genome Biol.">
        <title>AFLAP: assembly-free linkage analysis pipeline using k-mers from genome sequencing data.</title>
        <authorList>
            <person name="Fletcher K."/>
            <person name="Zhang L."/>
            <person name="Gil J."/>
            <person name="Han R."/>
            <person name="Cavanaugh K."/>
            <person name="Michelmore R."/>
        </authorList>
    </citation>
    <scope>NUCLEOTIDE SEQUENCE [LARGE SCALE GENOMIC DNA]</scope>
    <source>
        <strain evidence="1 2">SF5</strain>
    </source>
</reference>
<dbReference type="EMBL" id="SHOA02000008">
    <property type="protein sequence ID" value="TDH69878.1"/>
    <property type="molecule type" value="Genomic_DNA"/>
</dbReference>